<proteinExistence type="predicted"/>
<feature type="compositionally biased region" description="Polar residues" evidence="1">
    <location>
        <begin position="482"/>
        <end position="491"/>
    </location>
</feature>
<evidence type="ECO:0000313" key="3">
    <source>
        <dbReference type="EMBL" id="KAF3232288.1"/>
    </source>
</evidence>
<feature type="region of interest" description="Disordered" evidence="1">
    <location>
        <begin position="482"/>
        <end position="511"/>
    </location>
</feature>
<evidence type="ECO:0000313" key="4">
    <source>
        <dbReference type="Proteomes" id="UP000483672"/>
    </source>
</evidence>
<dbReference type="Proteomes" id="UP000483672">
    <property type="component" value="Unassembled WGS sequence"/>
</dbReference>
<feature type="signal peptide" evidence="2">
    <location>
        <begin position="1"/>
        <end position="23"/>
    </location>
</feature>
<accession>A0A6G1LYV2</accession>
<feature type="compositionally biased region" description="Low complexity" evidence="1">
    <location>
        <begin position="166"/>
        <end position="179"/>
    </location>
</feature>
<feature type="region of interest" description="Disordered" evidence="1">
    <location>
        <begin position="153"/>
        <end position="232"/>
    </location>
</feature>
<sequence length="511" mass="56287">MRYPRFVKSGIWSLIISLPGVITAPLQPEESNSGSVAIPNTFSIQKDEVFTTSIQHPSLISSKNSGGFKLLRKKCKAATASTIPETTLSTDESTRVDTQDKLDDTSFSLAISEEIICDKGLDAASSRHNSNFHKKLTLQPFFGYSDSCGNLQSAKVKPPLPESDKASTSLPPSAPPLESFVQTIRKRTTADETNPRAKEATLSQGPTDVKPTTKEEGNNKNTIATPTHGKADESRPIVYKSAKDDLEVKPGEKVLPVSPRNPGGELGIRWNIACETLERMLAKFHEGSFPRKHASWWRLRLRPGRDLAGDFRAYDALCHTLPCRCEPKVAWGARFTCERSEGNIGDDPHRSNSQLETLSYACRSRHGCRCEPEGYLDPPDPPTRQPVDEPSDFKGGVYEPGARANEAYWSTVGKAFSDFSNYRSGNRQHTHEQHGVMESSATESYLAPGTKEPFYLSGPEGYREVAPWSSFTDLRSLQGLGSTLSKRSAGSESGDKSTEQDEASQELRRIE</sequence>
<feature type="region of interest" description="Disordered" evidence="1">
    <location>
        <begin position="424"/>
        <end position="444"/>
    </location>
</feature>
<reference evidence="3 4" key="1">
    <citation type="submission" date="2019-06" db="EMBL/GenBank/DDBJ databases">
        <authorList>
            <person name="Palmer J.M."/>
        </authorList>
    </citation>
    <scope>NUCLEOTIDE SEQUENCE [LARGE SCALE GENOMIC DNA]</scope>
    <source>
        <strain evidence="3 4">TWF191</strain>
    </source>
</reference>
<feature type="compositionally biased region" description="Basic and acidic residues" evidence="1">
    <location>
        <begin position="493"/>
        <end position="511"/>
    </location>
</feature>
<organism evidence="3 4">
    <name type="scientific">Orbilia oligospora</name>
    <name type="common">Nematode-trapping fungus</name>
    <name type="synonym">Arthrobotrys oligospora</name>
    <dbReference type="NCBI Taxonomy" id="2813651"/>
    <lineage>
        <taxon>Eukaryota</taxon>
        <taxon>Fungi</taxon>
        <taxon>Dikarya</taxon>
        <taxon>Ascomycota</taxon>
        <taxon>Pezizomycotina</taxon>
        <taxon>Orbiliomycetes</taxon>
        <taxon>Orbiliales</taxon>
        <taxon>Orbiliaceae</taxon>
        <taxon>Orbilia</taxon>
    </lineage>
</organism>
<evidence type="ECO:0000256" key="2">
    <source>
        <dbReference type="SAM" id="SignalP"/>
    </source>
</evidence>
<gene>
    <name evidence="3" type="ORF">TWF191_000060</name>
</gene>
<protein>
    <submittedName>
        <fullName evidence="3">Uncharacterized protein</fullName>
    </submittedName>
</protein>
<keyword evidence="2" id="KW-0732">Signal</keyword>
<comment type="caution">
    <text evidence="3">The sequence shown here is derived from an EMBL/GenBank/DDBJ whole genome shotgun (WGS) entry which is preliminary data.</text>
</comment>
<name>A0A6G1LYV2_ORBOL</name>
<feature type="chain" id="PRO_5041090572" evidence="2">
    <location>
        <begin position="24"/>
        <end position="511"/>
    </location>
</feature>
<dbReference type="AlphaFoldDB" id="A0A6G1LYV2"/>
<feature type="compositionally biased region" description="Basic and acidic residues" evidence="1">
    <location>
        <begin position="188"/>
        <end position="199"/>
    </location>
</feature>
<dbReference type="EMBL" id="WIPF01000001">
    <property type="protein sequence ID" value="KAF3232288.1"/>
    <property type="molecule type" value="Genomic_DNA"/>
</dbReference>
<evidence type="ECO:0000256" key="1">
    <source>
        <dbReference type="SAM" id="MobiDB-lite"/>
    </source>
</evidence>
<feature type="region of interest" description="Disordered" evidence="1">
    <location>
        <begin position="373"/>
        <end position="394"/>
    </location>
</feature>